<evidence type="ECO:0000313" key="3">
    <source>
        <dbReference type="Proteomes" id="UP000076871"/>
    </source>
</evidence>
<evidence type="ECO:0000256" key="1">
    <source>
        <dbReference type="SAM" id="Phobius"/>
    </source>
</evidence>
<gene>
    <name evidence="2" type="ORF">LAESUDRAFT_436414</name>
</gene>
<accession>A0A165C6I2</accession>
<keyword evidence="1" id="KW-0472">Membrane</keyword>
<dbReference type="AlphaFoldDB" id="A0A165C6I2"/>
<keyword evidence="3" id="KW-1185">Reference proteome</keyword>
<reference evidence="2 3" key="1">
    <citation type="journal article" date="2016" name="Mol. Biol. Evol.">
        <title>Comparative Genomics of Early-Diverging Mushroom-Forming Fungi Provides Insights into the Origins of Lignocellulose Decay Capabilities.</title>
        <authorList>
            <person name="Nagy L.G."/>
            <person name="Riley R."/>
            <person name="Tritt A."/>
            <person name="Adam C."/>
            <person name="Daum C."/>
            <person name="Floudas D."/>
            <person name="Sun H."/>
            <person name="Yadav J.S."/>
            <person name="Pangilinan J."/>
            <person name="Larsson K.H."/>
            <person name="Matsuura K."/>
            <person name="Barry K."/>
            <person name="Labutti K."/>
            <person name="Kuo R."/>
            <person name="Ohm R.A."/>
            <person name="Bhattacharya S.S."/>
            <person name="Shirouzu T."/>
            <person name="Yoshinaga Y."/>
            <person name="Martin F.M."/>
            <person name="Grigoriev I.V."/>
            <person name="Hibbett D.S."/>
        </authorList>
    </citation>
    <scope>NUCLEOTIDE SEQUENCE [LARGE SCALE GENOMIC DNA]</scope>
    <source>
        <strain evidence="2 3">93-53</strain>
    </source>
</reference>
<protein>
    <submittedName>
        <fullName evidence="2">Uncharacterized protein</fullName>
    </submittedName>
</protein>
<dbReference type="GeneID" id="63819487"/>
<dbReference type="Proteomes" id="UP000076871">
    <property type="component" value="Unassembled WGS sequence"/>
</dbReference>
<evidence type="ECO:0000313" key="2">
    <source>
        <dbReference type="EMBL" id="KZT02288.1"/>
    </source>
</evidence>
<sequence length="94" mass="10290">MVWFVASEPIAILLAIISEAVTILRTYAVTGGDRRPVTLLTLCVIVKVVISVYSAFTHMSYSVFVLNSTAICILFSSSTSAQDIVAKYVSQYHQ</sequence>
<keyword evidence="1" id="KW-0812">Transmembrane</keyword>
<name>A0A165C6I2_9APHY</name>
<dbReference type="RefSeq" id="XP_040760028.1">
    <property type="nucleotide sequence ID" value="XM_040902456.1"/>
</dbReference>
<feature type="transmembrane region" description="Helical" evidence="1">
    <location>
        <begin position="36"/>
        <end position="53"/>
    </location>
</feature>
<proteinExistence type="predicted"/>
<feature type="transmembrane region" description="Helical" evidence="1">
    <location>
        <begin position="6"/>
        <end position="24"/>
    </location>
</feature>
<dbReference type="EMBL" id="KV427654">
    <property type="protein sequence ID" value="KZT02288.1"/>
    <property type="molecule type" value="Genomic_DNA"/>
</dbReference>
<keyword evidence="1" id="KW-1133">Transmembrane helix</keyword>
<dbReference type="InParanoid" id="A0A165C6I2"/>
<organism evidence="2 3">
    <name type="scientific">Laetiporus sulphureus 93-53</name>
    <dbReference type="NCBI Taxonomy" id="1314785"/>
    <lineage>
        <taxon>Eukaryota</taxon>
        <taxon>Fungi</taxon>
        <taxon>Dikarya</taxon>
        <taxon>Basidiomycota</taxon>
        <taxon>Agaricomycotina</taxon>
        <taxon>Agaricomycetes</taxon>
        <taxon>Polyporales</taxon>
        <taxon>Laetiporus</taxon>
    </lineage>
</organism>